<dbReference type="Proteomes" id="UP000441925">
    <property type="component" value="Unassembled WGS sequence"/>
</dbReference>
<evidence type="ECO:0000256" key="3">
    <source>
        <dbReference type="HAMAP-Rule" id="MF_00580"/>
    </source>
</evidence>
<dbReference type="GO" id="GO:0051087">
    <property type="term" value="F:protein-folding chaperone binding"/>
    <property type="evidence" value="ECO:0007669"/>
    <property type="project" value="TreeGrafter"/>
</dbReference>
<dbReference type="InterPro" id="IPR020818">
    <property type="entry name" value="Chaperonin_GroES"/>
</dbReference>
<comment type="subcellular location">
    <subcellularLocation>
        <location evidence="3">Cytoplasm</location>
    </subcellularLocation>
</comment>
<evidence type="ECO:0000256" key="2">
    <source>
        <dbReference type="ARBA" id="ARBA00023186"/>
    </source>
</evidence>
<dbReference type="Gene3D" id="2.30.33.40">
    <property type="entry name" value="GroES chaperonin"/>
    <property type="match status" value="1"/>
</dbReference>
<dbReference type="GO" id="GO:0005524">
    <property type="term" value="F:ATP binding"/>
    <property type="evidence" value="ECO:0007669"/>
    <property type="project" value="InterPro"/>
</dbReference>
<name>A0A6N7VGS4_9FIRM</name>
<comment type="function">
    <text evidence="3 4">Together with the chaperonin GroEL, plays an essential role in assisting protein folding. The GroEL-GroES system forms a nano-cage that allows encapsulation of the non-native substrate proteins and provides a physical environment optimized to promote and accelerate protein folding. GroES binds to the apical surface of the GroEL ring, thereby capping the opening of the GroEL channel.</text>
</comment>
<dbReference type="GO" id="GO:0005737">
    <property type="term" value="C:cytoplasm"/>
    <property type="evidence" value="ECO:0007669"/>
    <property type="project" value="UniProtKB-SubCell"/>
</dbReference>
<dbReference type="EMBL" id="VULQ01000007">
    <property type="protein sequence ID" value="MSS78091.1"/>
    <property type="molecule type" value="Genomic_DNA"/>
</dbReference>
<dbReference type="InterPro" id="IPR011032">
    <property type="entry name" value="GroES-like_sf"/>
</dbReference>
<protein>
    <recommendedName>
        <fullName evidence="3">Co-chaperonin GroES</fullName>
    </recommendedName>
    <alternativeName>
        <fullName evidence="3">10 kDa chaperonin</fullName>
    </alternativeName>
    <alternativeName>
        <fullName evidence="3">Chaperonin-10</fullName>
        <shortName evidence="3">Cpn10</shortName>
    </alternativeName>
</protein>
<evidence type="ECO:0000313" key="5">
    <source>
        <dbReference type="EMBL" id="MSS78091.1"/>
    </source>
</evidence>
<evidence type="ECO:0000256" key="4">
    <source>
        <dbReference type="RuleBase" id="RU000535"/>
    </source>
</evidence>
<dbReference type="SMART" id="SM00883">
    <property type="entry name" value="Cpn10"/>
    <property type="match status" value="1"/>
</dbReference>
<reference evidence="5 6" key="1">
    <citation type="submission" date="2019-08" db="EMBL/GenBank/DDBJ databases">
        <title>In-depth cultivation of the pig gut microbiome towards novel bacterial diversity and tailored functional studies.</title>
        <authorList>
            <person name="Wylensek D."/>
            <person name="Hitch T.C.A."/>
            <person name="Clavel T."/>
        </authorList>
    </citation>
    <scope>NUCLEOTIDE SEQUENCE [LARGE SCALE GENOMIC DNA]</scope>
    <source>
        <strain evidence="5 6">WCA-380-WT-2B</strain>
    </source>
</reference>
<gene>
    <name evidence="3" type="primary">groES</name>
    <name evidence="3" type="synonym">groS</name>
    <name evidence="5" type="ORF">FYJ26_06710</name>
</gene>
<comment type="similarity">
    <text evidence="1 3 4">Belongs to the GroES chaperonin family.</text>
</comment>
<dbReference type="AlphaFoldDB" id="A0A6N7VGS4"/>
<dbReference type="FunFam" id="2.30.33.40:FF:000001">
    <property type="entry name" value="10 kDa chaperonin"/>
    <property type="match status" value="1"/>
</dbReference>
<dbReference type="PRINTS" id="PR00297">
    <property type="entry name" value="CHAPERONIN10"/>
</dbReference>
<comment type="caution">
    <text evidence="5">The sequence shown here is derived from an EMBL/GenBank/DDBJ whole genome shotgun (WGS) entry which is preliminary data.</text>
</comment>
<dbReference type="NCBIfam" id="NF001531">
    <property type="entry name" value="PRK00364.2-2"/>
    <property type="match status" value="1"/>
</dbReference>
<keyword evidence="6" id="KW-1185">Reference proteome</keyword>
<dbReference type="Pfam" id="PF00166">
    <property type="entry name" value="Cpn10"/>
    <property type="match status" value="1"/>
</dbReference>
<dbReference type="GO" id="GO:0044183">
    <property type="term" value="F:protein folding chaperone"/>
    <property type="evidence" value="ECO:0007669"/>
    <property type="project" value="InterPro"/>
</dbReference>
<dbReference type="InterPro" id="IPR037124">
    <property type="entry name" value="Chaperonin_GroES_sf"/>
</dbReference>
<keyword evidence="2 3" id="KW-0143">Chaperone</keyword>
<dbReference type="RefSeq" id="WP_154540881.1">
    <property type="nucleotide sequence ID" value="NZ_JAXDSU010000061.1"/>
</dbReference>
<dbReference type="GO" id="GO:0046872">
    <property type="term" value="F:metal ion binding"/>
    <property type="evidence" value="ECO:0007669"/>
    <property type="project" value="TreeGrafter"/>
</dbReference>
<dbReference type="SUPFAM" id="SSF50129">
    <property type="entry name" value="GroES-like"/>
    <property type="match status" value="1"/>
</dbReference>
<accession>A0A6N7VGS4</accession>
<dbReference type="GO" id="GO:0051082">
    <property type="term" value="F:unfolded protein binding"/>
    <property type="evidence" value="ECO:0007669"/>
    <property type="project" value="TreeGrafter"/>
</dbReference>
<sequence length="93" mass="10308">MKLKPIGERIVIKKLEAEKKTESGIVLPESAQEKPQYAEVVAVSNDILNDDDKKDSLKVGDKVICSQYAGTDVKIEKDNYVVIAYKDVLAVVE</sequence>
<dbReference type="PROSITE" id="PS00681">
    <property type="entry name" value="CHAPERONINS_CPN10"/>
    <property type="match status" value="1"/>
</dbReference>
<dbReference type="InterPro" id="IPR018369">
    <property type="entry name" value="Chaprnonin_Cpn10_CS"/>
</dbReference>
<dbReference type="PANTHER" id="PTHR10772:SF58">
    <property type="entry name" value="CO-CHAPERONIN GROES"/>
    <property type="match status" value="1"/>
</dbReference>
<comment type="subunit">
    <text evidence="3">Heptamer of 7 subunits arranged in a ring. Interacts with the chaperonin GroEL.</text>
</comment>
<dbReference type="CDD" id="cd00320">
    <property type="entry name" value="cpn10"/>
    <property type="match status" value="1"/>
</dbReference>
<dbReference type="HAMAP" id="MF_00580">
    <property type="entry name" value="CH10"/>
    <property type="match status" value="1"/>
</dbReference>
<keyword evidence="3" id="KW-0963">Cytoplasm</keyword>
<dbReference type="PANTHER" id="PTHR10772">
    <property type="entry name" value="10 KDA HEAT SHOCK PROTEIN"/>
    <property type="match status" value="1"/>
</dbReference>
<evidence type="ECO:0000256" key="1">
    <source>
        <dbReference type="ARBA" id="ARBA00006975"/>
    </source>
</evidence>
<organism evidence="5 6">
    <name type="scientific">Anaerococcus porci</name>
    <dbReference type="NCBI Taxonomy" id="2652269"/>
    <lineage>
        <taxon>Bacteria</taxon>
        <taxon>Bacillati</taxon>
        <taxon>Bacillota</taxon>
        <taxon>Tissierellia</taxon>
        <taxon>Tissierellales</taxon>
        <taxon>Peptoniphilaceae</taxon>
        <taxon>Anaerococcus</taxon>
    </lineage>
</organism>
<proteinExistence type="inferred from homology"/>
<evidence type="ECO:0000313" key="6">
    <source>
        <dbReference type="Proteomes" id="UP000441925"/>
    </source>
</evidence>